<sequence>MQVEKSPPRRHIDLRKIPPGGIRTKELELRMRAGKGERRAVAETCEALKTLKEELKVKRFFGGETLGFVDIVTNFIAYWIPAIEESLGLDGLLSTEMERLPNQRRWCNEFEEHAIVKVIPPPKQDLLAFFISQFGTNVASK</sequence>
<dbReference type="SUPFAM" id="SSF47616">
    <property type="entry name" value="GST C-terminal domain-like"/>
    <property type="match status" value="1"/>
</dbReference>
<reference evidence="2 3" key="3">
    <citation type="journal article" date="2010" name="BMC Genomics">
        <title>Transcriptome sequencing and comparative analysis of cucumber flowers with different sex types.</title>
        <authorList>
            <person name="Guo S."/>
            <person name="Zheng Y."/>
            <person name="Joung J.G."/>
            <person name="Liu S."/>
            <person name="Zhang Z."/>
            <person name="Crasta O.R."/>
            <person name="Sobral B.W."/>
            <person name="Xu Y."/>
            <person name="Huang S."/>
            <person name="Fei Z."/>
        </authorList>
    </citation>
    <scope>NUCLEOTIDE SEQUENCE [LARGE SCALE GENOMIC DNA]</scope>
    <source>
        <strain evidence="3">cv. 9930</strain>
    </source>
</reference>
<evidence type="ECO:0000259" key="1">
    <source>
        <dbReference type="Pfam" id="PF00043"/>
    </source>
</evidence>
<organism evidence="2 3">
    <name type="scientific">Cucumis sativus</name>
    <name type="common">Cucumber</name>
    <dbReference type="NCBI Taxonomy" id="3659"/>
    <lineage>
        <taxon>Eukaryota</taxon>
        <taxon>Viridiplantae</taxon>
        <taxon>Streptophyta</taxon>
        <taxon>Embryophyta</taxon>
        <taxon>Tracheophyta</taxon>
        <taxon>Spermatophyta</taxon>
        <taxon>Magnoliopsida</taxon>
        <taxon>eudicotyledons</taxon>
        <taxon>Gunneridae</taxon>
        <taxon>Pentapetalae</taxon>
        <taxon>rosids</taxon>
        <taxon>fabids</taxon>
        <taxon>Cucurbitales</taxon>
        <taxon>Cucurbitaceae</taxon>
        <taxon>Benincaseae</taxon>
        <taxon>Cucumis</taxon>
    </lineage>
</organism>
<reference evidence="2 3" key="2">
    <citation type="journal article" date="2009" name="PLoS ONE">
        <title>An integrated genetic and cytogenetic map of the cucumber genome.</title>
        <authorList>
            <person name="Ren Y."/>
            <person name="Zhang Z."/>
            <person name="Liu J."/>
            <person name="Staub J.E."/>
            <person name="Han Y."/>
            <person name="Cheng Z."/>
            <person name="Li X."/>
            <person name="Lu J."/>
            <person name="Miao H."/>
            <person name="Kang H."/>
            <person name="Xie B."/>
            <person name="Gu X."/>
            <person name="Wang X."/>
            <person name="Du Y."/>
            <person name="Jin W."/>
            <person name="Huang S."/>
        </authorList>
    </citation>
    <scope>NUCLEOTIDE SEQUENCE [LARGE SCALE GENOMIC DNA]</scope>
    <source>
        <strain evidence="3">cv. 9930</strain>
    </source>
</reference>
<dbReference type="CDD" id="cd03185">
    <property type="entry name" value="GST_C_Tau"/>
    <property type="match status" value="1"/>
</dbReference>
<dbReference type="OMA" id="WMAYFGV"/>
<dbReference type="InterPro" id="IPR004046">
    <property type="entry name" value="GST_C"/>
</dbReference>
<proteinExistence type="predicted"/>
<dbReference type="Pfam" id="PF00043">
    <property type="entry name" value="GST_C"/>
    <property type="match status" value="1"/>
</dbReference>
<reference evidence="2 3" key="1">
    <citation type="journal article" date="2009" name="Nat. Genet.">
        <title>The genome of the cucumber, Cucumis sativus L.</title>
        <authorList>
            <person name="Huang S."/>
            <person name="Li R."/>
            <person name="Zhang Z."/>
            <person name="Li L."/>
            <person name="Gu X."/>
            <person name="Fan W."/>
            <person name="Lucas W.J."/>
            <person name="Wang X."/>
            <person name="Xie B."/>
            <person name="Ni P."/>
            <person name="Ren Y."/>
            <person name="Zhu H."/>
            <person name="Li J."/>
            <person name="Lin K."/>
            <person name="Jin W."/>
            <person name="Fei Z."/>
            <person name="Li G."/>
            <person name="Staub J."/>
            <person name="Kilian A."/>
            <person name="van der Vossen E.A."/>
            <person name="Wu Y."/>
            <person name="Guo J."/>
            <person name="He J."/>
            <person name="Jia Z."/>
            <person name="Ren Y."/>
            <person name="Tian G."/>
            <person name="Lu Y."/>
            <person name="Ruan J."/>
            <person name="Qian W."/>
            <person name="Wang M."/>
            <person name="Huang Q."/>
            <person name="Li B."/>
            <person name="Xuan Z."/>
            <person name="Cao J."/>
            <person name="Asan"/>
            <person name="Wu Z."/>
            <person name="Zhang J."/>
            <person name="Cai Q."/>
            <person name="Bai Y."/>
            <person name="Zhao B."/>
            <person name="Han Y."/>
            <person name="Li Y."/>
            <person name="Li X."/>
            <person name="Wang S."/>
            <person name="Shi Q."/>
            <person name="Liu S."/>
            <person name="Cho W.K."/>
            <person name="Kim J.Y."/>
            <person name="Xu Y."/>
            <person name="Heller-Uszynska K."/>
            <person name="Miao H."/>
            <person name="Cheng Z."/>
            <person name="Zhang S."/>
            <person name="Wu J."/>
            <person name="Yang Y."/>
            <person name="Kang H."/>
            <person name="Li M."/>
            <person name="Liang H."/>
            <person name="Ren X."/>
            <person name="Shi Z."/>
            <person name="Wen M."/>
            <person name="Jian M."/>
            <person name="Yang H."/>
            <person name="Zhang G."/>
            <person name="Yang Z."/>
            <person name="Chen R."/>
            <person name="Liu S."/>
            <person name="Li J."/>
            <person name="Ma L."/>
            <person name="Liu H."/>
            <person name="Zhou Y."/>
            <person name="Zhao J."/>
            <person name="Fang X."/>
            <person name="Li G."/>
            <person name="Fang L."/>
            <person name="Li Y."/>
            <person name="Liu D."/>
            <person name="Zheng H."/>
            <person name="Zhang Y."/>
            <person name="Qin N."/>
            <person name="Li Z."/>
            <person name="Yang G."/>
            <person name="Yang S."/>
            <person name="Bolund L."/>
            <person name="Kristiansen K."/>
            <person name="Zheng H."/>
            <person name="Li S."/>
            <person name="Zhang X."/>
            <person name="Yang H."/>
            <person name="Wang J."/>
            <person name="Sun R."/>
            <person name="Zhang B."/>
            <person name="Jiang S."/>
            <person name="Wang J."/>
            <person name="Du Y."/>
            <person name="Li S."/>
        </authorList>
    </citation>
    <scope>NUCLEOTIDE SEQUENCE [LARGE SCALE GENOMIC DNA]</scope>
    <source>
        <strain evidence="3">cv. 9930</strain>
    </source>
</reference>
<reference evidence="2 3" key="4">
    <citation type="journal article" date="2011" name="BMC Genomics">
        <title>RNA-Seq improves annotation of protein-coding genes in the cucumber genome.</title>
        <authorList>
            <person name="Li Z."/>
            <person name="Zhang Z."/>
            <person name="Yan P."/>
            <person name="Huang S."/>
            <person name="Fei Z."/>
            <person name="Lin K."/>
        </authorList>
    </citation>
    <scope>NUCLEOTIDE SEQUENCE [LARGE SCALE GENOMIC DNA]</scope>
    <source>
        <strain evidence="3">cv. 9930</strain>
    </source>
</reference>
<dbReference type="AlphaFoldDB" id="A0A0A0KXD5"/>
<evidence type="ECO:0000313" key="3">
    <source>
        <dbReference type="Proteomes" id="UP000029981"/>
    </source>
</evidence>
<dbReference type="InterPro" id="IPR045074">
    <property type="entry name" value="GST_C_Tau"/>
</dbReference>
<keyword evidence="3" id="KW-1185">Reference proteome</keyword>
<dbReference type="InterPro" id="IPR036282">
    <property type="entry name" value="Glutathione-S-Trfase_C_sf"/>
</dbReference>
<dbReference type="GO" id="GO:0004364">
    <property type="term" value="F:glutathione transferase activity"/>
    <property type="evidence" value="ECO:0000318"/>
    <property type="project" value="GO_Central"/>
</dbReference>
<dbReference type="STRING" id="3659.A0A0A0KXD5"/>
<accession>A0A0A0KXD5</accession>
<protein>
    <recommendedName>
        <fullName evidence="1">Glutathione S-transferase C-terminal domain-containing protein</fullName>
    </recommendedName>
</protein>
<dbReference type="EMBL" id="CM002925">
    <property type="protein sequence ID" value="KGN54315.1"/>
    <property type="molecule type" value="Genomic_DNA"/>
</dbReference>
<dbReference type="InterPro" id="IPR045073">
    <property type="entry name" value="Omega/Tau-like"/>
</dbReference>
<name>A0A0A0KXD5_CUCSA</name>
<dbReference type="GO" id="GO:0006749">
    <property type="term" value="P:glutathione metabolic process"/>
    <property type="evidence" value="ECO:0000318"/>
    <property type="project" value="GO_Central"/>
</dbReference>
<dbReference type="PANTHER" id="PTHR11260">
    <property type="entry name" value="GLUTATHIONE S-TRANSFERASE, GST, SUPERFAMILY, GST DOMAIN CONTAINING"/>
    <property type="match status" value="1"/>
</dbReference>
<feature type="domain" description="Glutathione S-transferase C-terminal" evidence="1">
    <location>
        <begin position="40"/>
        <end position="112"/>
    </location>
</feature>
<evidence type="ECO:0000313" key="2">
    <source>
        <dbReference type="EMBL" id="KGN54315.1"/>
    </source>
</evidence>
<dbReference type="Gramene" id="KGN54315">
    <property type="protein sequence ID" value="KGN54315"/>
    <property type="gene ID" value="Csa_4G303140"/>
</dbReference>
<dbReference type="PANTHER" id="PTHR11260:SF676">
    <property type="entry name" value="GLUTATHIONE S-TRANSFERASE U8"/>
    <property type="match status" value="1"/>
</dbReference>
<dbReference type="Proteomes" id="UP000029981">
    <property type="component" value="Chromosome 4"/>
</dbReference>
<dbReference type="Gene3D" id="1.20.1050.10">
    <property type="match status" value="1"/>
</dbReference>
<gene>
    <name evidence="2" type="ORF">Csa_4G303140</name>
</gene>
<dbReference type="GO" id="GO:0005737">
    <property type="term" value="C:cytoplasm"/>
    <property type="evidence" value="ECO:0000318"/>
    <property type="project" value="GO_Central"/>
</dbReference>